<dbReference type="SUPFAM" id="SSF117856">
    <property type="entry name" value="AF0104/ALDC/Ptd012-like"/>
    <property type="match status" value="1"/>
</dbReference>
<evidence type="ECO:0000313" key="3">
    <source>
        <dbReference type="EMBL" id="GHP02251.1"/>
    </source>
</evidence>
<dbReference type="PANTHER" id="PTHR34988:SF1">
    <property type="entry name" value="DNA-BINDING PROTEIN"/>
    <property type="match status" value="1"/>
</dbReference>
<dbReference type="InterPro" id="IPR005175">
    <property type="entry name" value="PPC_dom"/>
</dbReference>
<feature type="domain" description="PPC" evidence="2">
    <location>
        <begin position="58"/>
        <end position="210"/>
    </location>
</feature>
<dbReference type="OrthoDB" id="2156856at2759"/>
<sequence>MVVANAAANPRNNDNDGGGGGDDASPPVALAPVPLSSLPSVGVGPVIPLGGGGAVLTSQQVVTVAVRLRPSDEIKSALLKLAAHHSFSSCWIASVVGSLAHVRVRLASFSREHKLQEKGNDDASADQFLEENDNVEICSLVGTLSGNGKAHLHISCARHDGSMFGGHLMSGKVYTTAEIVLQGFSKQQPDGITFERKHDPATGFEELSVSPTCKAK</sequence>
<gene>
    <name evidence="3" type="ORF">PPROV_000100800</name>
</gene>
<protein>
    <recommendedName>
        <fullName evidence="2">PPC domain-containing protein</fullName>
    </recommendedName>
</protein>
<dbReference type="PROSITE" id="PS51742">
    <property type="entry name" value="PPC"/>
    <property type="match status" value="1"/>
</dbReference>
<name>A0A830H9G1_9CHLO</name>
<comment type="caution">
    <text evidence="3">The sequence shown here is derived from an EMBL/GenBank/DDBJ whole genome shotgun (WGS) entry which is preliminary data.</text>
</comment>
<dbReference type="CDD" id="cd11378">
    <property type="entry name" value="DUF296"/>
    <property type="match status" value="1"/>
</dbReference>
<reference evidence="3" key="1">
    <citation type="submission" date="2020-10" db="EMBL/GenBank/DDBJ databases">
        <title>Unveiling of a novel bifunctional photoreceptor, Dualchrome1, isolated from a cosmopolitan green alga.</title>
        <authorList>
            <person name="Suzuki S."/>
            <person name="Kawachi M."/>
        </authorList>
    </citation>
    <scope>NUCLEOTIDE SEQUENCE</scope>
    <source>
        <strain evidence="3">NIES 2893</strain>
    </source>
</reference>
<dbReference type="EMBL" id="BNJQ01000003">
    <property type="protein sequence ID" value="GHP02251.1"/>
    <property type="molecule type" value="Genomic_DNA"/>
</dbReference>
<feature type="region of interest" description="Disordered" evidence="1">
    <location>
        <begin position="1"/>
        <end position="31"/>
    </location>
</feature>
<dbReference type="Proteomes" id="UP000660262">
    <property type="component" value="Unassembled WGS sequence"/>
</dbReference>
<evidence type="ECO:0000256" key="1">
    <source>
        <dbReference type="SAM" id="MobiDB-lite"/>
    </source>
</evidence>
<accession>A0A830H9G1</accession>
<evidence type="ECO:0000259" key="2">
    <source>
        <dbReference type="PROSITE" id="PS51742"/>
    </source>
</evidence>
<dbReference type="Pfam" id="PF03479">
    <property type="entry name" value="PCC"/>
    <property type="match status" value="1"/>
</dbReference>
<dbReference type="AlphaFoldDB" id="A0A830H9G1"/>
<feature type="compositionally biased region" description="Low complexity" evidence="1">
    <location>
        <begin position="1"/>
        <end position="12"/>
    </location>
</feature>
<dbReference type="PANTHER" id="PTHR34988">
    <property type="entry name" value="PROTEIN, PUTATIVE-RELATED"/>
    <property type="match status" value="1"/>
</dbReference>
<evidence type="ECO:0000313" key="4">
    <source>
        <dbReference type="Proteomes" id="UP000660262"/>
    </source>
</evidence>
<keyword evidence="4" id="KW-1185">Reference proteome</keyword>
<dbReference type="Gene3D" id="3.30.1330.80">
    <property type="entry name" value="Hypothetical protein, similar to alpha- acetolactate decarboxylase, domain 2"/>
    <property type="match status" value="1"/>
</dbReference>
<proteinExistence type="predicted"/>
<organism evidence="3 4">
    <name type="scientific">Pycnococcus provasolii</name>
    <dbReference type="NCBI Taxonomy" id="41880"/>
    <lineage>
        <taxon>Eukaryota</taxon>
        <taxon>Viridiplantae</taxon>
        <taxon>Chlorophyta</taxon>
        <taxon>Pseudoscourfieldiophyceae</taxon>
        <taxon>Pseudoscourfieldiales</taxon>
        <taxon>Pycnococcaceae</taxon>
        <taxon>Pycnococcus</taxon>
    </lineage>
</organism>